<keyword evidence="7" id="KW-0100">Branched-chain amino acid biosynthesis</keyword>
<feature type="domain" description="Aconitase/3-isopropylmalate dehydratase large subunit alpha/beta/alpha" evidence="8">
    <location>
        <begin position="16"/>
        <end position="312"/>
    </location>
</feature>
<dbReference type="Gene3D" id="3.30.499.10">
    <property type="entry name" value="Aconitase, domain 3"/>
    <property type="match status" value="2"/>
</dbReference>
<organism evidence="9 10">
    <name type="scientific">Candidatus Methylacidithermus pantelleriae</name>
    <dbReference type="NCBI Taxonomy" id="2744239"/>
    <lineage>
        <taxon>Bacteria</taxon>
        <taxon>Pseudomonadati</taxon>
        <taxon>Verrucomicrobiota</taxon>
        <taxon>Methylacidiphilae</taxon>
        <taxon>Methylacidiphilales</taxon>
        <taxon>Methylacidiphilaceae</taxon>
        <taxon>Candidatus Methylacidithermus</taxon>
    </lineage>
</organism>
<dbReference type="EC" id="4.2.1.33" evidence="9"/>
<keyword evidence="2" id="KW-0004">4Fe-4S</keyword>
<keyword evidence="10" id="KW-1185">Reference proteome</keyword>
<keyword evidence="1" id="KW-0432">Leucine biosynthesis</keyword>
<evidence type="ECO:0000256" key="4">
    <source>
        <dbReference type="ARBA" id="ARBA00023004"/>
    </source>
</evidence>
<dbReference type="GO" id="GO:0046872">
    <property type="term" value="F:metal ion binding"/>
    <property type="evidence" value="ECO:0007669"/>
    <property type="project" value="UniProtKB-KW"/>
</dbReference>
<dbReference type="PANTHER" id="PTHR43822">
    <property type="entry name" value="HOMOACONITASE, MITOCHONDRIAL-RELATED"/>
    <property type="match status" value="1"/>
</dbReference>
<dbReference type="PRINTS" id="PR00415">
    <property type="entry name" value="ACONITASE"/>
</dbReference>
<keyword evidence="4" id="KW-0408">Iron</keyword>
<dbReference type="Proteomes" id="UP000663859">
    <property type="component" value="Unassembled WGS sequence"/>
</dbReference>
<evidence type="ECO:0000256" key="1">
    <source>
        <dbReference type="ARBA" id="ARBA00022430"/>
    </source>
</evidence>
<sequence length="458" mass="50430">MTLTEKILARASGKRQVRAGESVWIRVDYLFTHDVCGPPTIGIFYREFGKGARVWDPKRVILIPDHFVFTADSTCHRNLDILRQFARQQGIQYFYDVVDDSEARWAFDPSLGPYRRQYGSRYAGVCHTALPEKGHVRPGEVLLGTDSHTCTAGAFNLFATGIGNTDAAFVLGTGRILVKVPPTLRFYLEGELGFGVMAKDLILHVIGEIGFDGATYCAMQWEGPGVTSLSIEDRMTIANMAIEAGAKNAIFPADAKTLAFVEEKVRQNGTPKDYEPVEPDPEQEVLSEWRMDLSRIEPTVAAPPNPGNRVPAHRLHHVRIDRAYIGSCTGGKVSDFLAFAEVVKGRKVRVETFGVPATPEVVRELKQRSLGEQTVWEILQSAGVQLTENASCAACLGGPADTFGRLNRPMVCISTTNRNFPGRMGHKESQVYLASPYTVAASALEGRIVDPREYLPTG</sequence>
<keyword evidence="3" id="KW-0479">Metal-binding</keyword>
<keyword evidence="1" id="KW-0028">Amino-acid biosynthesis</keyword>
<keyword evidence="6 9" id="KW-0456">Lyase</keyword>
<dbReference type="InterPro" id="IPR015931">
    <property type="entry name" value="Acnase/IPM_dHydase_lsu_aba_1/3"/>
</dbReference>
<keyword evidence="5" id="KW-0411">Iron-sulfur</keyword>
<reference evidence="9" key="1">
    <citation type="submission" date="2021-02" db="EMBL/GenBank/DDBJ databases">
        <authorList>
            <person name="Cremers G."/>
            <person name="Picone N."/>
        </authorList>
    </citation>
    <scope>NUCLEOTIDE SEQUENCE</scope>
    <source>
        <strain evidence="9">PQ17</strain>
    </source>
</reference>
<dbReference type="EMBL" id="CAJNOB010000003">
    <property type="protein sequence ID" value="CAF0691867.1"/>
    <property type="molecule type" value="Genomic_DNA"/>
</dbReference>
<accession>A0A8J2BJ91</accession>
<dbReference type="RefSeq" id="WP_174582778.1">
    <property type="nucleotide sequence ID" value="NZ_CAJNOB010000003.1"/>
</dbReference>
<dbReference type="GO" id="GO:0003861">
    <property type="term" value="F:3-isopropylmalate dehydratase activity"/>
    <property type="evidence" value="ECO:0007669"/>
    <property type="project" value="UniProtKB-EC"/>
</dbReference>
<evidence type="ECO:0000256" key="6">
    <source>
        <dbReference type="ARBA" id="ARBA00023239"/>
    </source>
</evidence>
<evidence type="ECO:0000313" key="10">
    <source>
        <dbReference type="Proteomes" id="UP000663859"/>
    </source>
</evidence>
<protein>
    <submittedName>
        <fullName evidence="9">3-isopropylmalate dehydratase large subunit 1</fullName>
        <ecNumber evidence="9">4.2.1.33</ecNumber>
    </submittedName>
</protein>
<dbReference type="InterPro" id="IPR001030">
    <property type="entry name" value="Acoase/IPM_deHydtase_lsu_aba"/>
</dbReference>
<proteinExistence type="predicted"/>
<feature type="domain" description="Aconitase/3-isopropylmalate dehydratase large subunit alpha/beta/alpha" evidence="8">
    <location>
        <begin position="313"/>
        <end position="446"/>
    </location>
</feature>
<name>A0A8J2BJ91_9BACT</name>
<dbReference type="GO" id="GO:0051539">
    <property type="term" value="F:4 iron, 4 sulfur cluster binding"/>
    <property type="evidence" value="ECO:0007669"/>
    <property type="project" value="UniProtKB-KW"/>
</dbReference>
<dbReference type="Pfam" id="PF00330">
    <property type="entry name" value="Aconitase"/>
    <property type="match status" value="2"/>
</dbReference>
<evidence type="ECO:0000313" key="9">
    <source>
        <dbReference type="EMBL" id="CAF0691867.1"/>
    </source>
</evidence>
<dbReference type="InterPro" id="IPR050067">
    <property type="entry name" value="IPM_dehydratase_rel_enz"/>
</dbReference>
<dbReference type="GO" id="GO:0009098">
    <property type="term" value="P:L-leucine biosynthetic process"/>
    <property type="evidence" value="ECO:0007669"/>
    <property type="project" value="UniProtKB-KW"/>
</dbReference>
<dbReference type="CDD" id="cd01583">
    <property type="entry name" value="IPMI"/>
    <property type="match status" value="1"/>
</dbReference>
<evidence type="ECO:0000256" key="5">
    <source>
        <dbReference type="ARBA" id="ARBA00023014"/>
    </source>
</evidence>
<evidence type="ECO:0000256" key="2">
    <source>
        <dbReference type="ARBA" id="ARBA00022485"/>
    </source>
</evidence>
<evidence type="ECO:0000259" key="8">
    <source>
        <dbReference type="Pfam" id="PF00330"/>
    </source>
</evidence>
<dbReference type="InterPro" id="IPR033941">
    <property type="entry name" value="IPMI_cat"/>
</dbReference>
<gene>
    <name evidence="9" type="primary">leuC</name>
    <name evidence="9" type="ORF">MPNT_110006</name>
</gene>
<dbReference type="InterPro" id="IPR036008">
    <property type="entry name" value="Aconitase_4Fe-4S_dom"/>
</dbReference>
<evidence type="ECO:0000256" key="3">
    <source>
        <dbReference type="ARBA" id="ARBA00022723"/>
    </source>
</evidence>
<evidence type="ECO:0000256" key="7">
    <source>
        <dbReference type="ARBA" id="ARBA00023304"/>
    </source>
</evidence>
<dbReference type="AlphaFoldDB" id="A0A8J2BJ91"/>
<dbReference type="PANTHER" id="PTHR43822:SF2">
    <property type="entry name" value="HOMOACONITASE, MITOCHONDRIAL"/>
    <property type="match status" value="1"/>
</dbReference>
<dbReference type="SUPFAM" id="SSF53732">
    <property type="entry name" value="Aconitase iron-sulfur domain"/>
    <property type="match status" value="1"/>
</dbReference>
<comment type="caution">
    <text evidence="9">The sequence shown here is derived from an EMBL/GenBank/DDBJ whole genome shotgun (WGS) entry which is preliminary data.</text>
</comment>